<organism evidence="2 3">
    <name type="scientific">Vicia faba</name>
    <name type="common">Broad bean</name>
    <name type="synonym">Faba vulgaris</name>
    <dbReference type="NCBI Taxonomy" id="3906"/>
    <lineage>
        <taxon>Eukaryota</taxon>
        <taxon>Viridiplantae</taxon>
        <taxon>Streptophyta</taxon>
        <taxon>Embryophyta</taxon>
        <taxon>Tracheophyta</taxon>
        <taxon>Spermatophyta</taxon>
        <taxon>Magnoliopsida</taxon>
        <taxon>eudicotyledons</taxon>
        <taxon>Gunneridae</taxon>
        <taxon>Pentapetalae</taxon>
        <taxon>rosids</taxon>
        <taxon>fabids</taxon>
        <taxon>Fabales</taxon>
        <taxon>Fabaceae</taxon>
        <taxon>Papilionoideae</taxon>
        <taxon>50 kb inversion clade</taxon>
        <taxon>NPAAA clade</taxon>
        <taxon>Hologalegina</taxon>
        <taxon>IRL clade</taxon>
        <taxon>Fabeae</taxon>
        <taxon>Vicia</taxon>
    </lineage>
</organism>
<sequence>MLSKVLKPHVDQFGEGNDDDINDDDDEGLRNTNNVGSQDMDYDNEELESSYPDDSGNEKKHKTKYEKFREELLNKEFQFKLGVKFNSLYELKDAISECDVFMEKLSESFSSIILQDRGKLIPTVYEWIRNYLTNKSNELDPNTLKIKKKTPRKKASSSVAKVVSKINAIEGVSEENATQCVFEVDVMIKKMMEAFEDELSQDPHSQVCNPTPIVEQAEKTQEDVEKNKKLKKNKHV</sequence>
<accession>A0AAV1B6D2</accession>
<evidence type="ECO:0000313" key="3">
    <source>
        <dbReference type="Proteomes" id="UP001157006"/>
    </source>
</evidence>
<name>A0AAV1B6D2_VICFA</name>
<keyword evidence="3" id="KW-1185">Reference proteome</keyword>
<dbReference type="EMBL" id="OX451741">
    <property type="protein sequence ID" value="CAI8618245.1"/>
    <property type="molecule type" value="Genomic_DNA"/>
</dbReference>
<dbReference type="AlphaFoldDB" id="A0AAV1B6D2"/>
<feature type="compositionally biased region" description="Basic and acidic residues" evidence="1">
    <location>
        <begin position="216"/>
        <end position="227"/>
    </location>
</feature>
<protein>
    <submittedName>
        <fullName evidence="2">Uncharacterized protein</fullName>
    </submittedName>
</protein>
<evidence type="ECO:0000256" key="1">
    <source>
        <dbReference type="SAM" id="MobiDB-lite"/>
    </source>
</evidence>
<feature type="region of interest" description="Disordered" evidence="1">
    <location>
        <begin position="1"/>
        <end position="62"/>
    </location>
</feature>
<feature type="region of interest" description="Disordered" evidence="1">
    <location>
        <begin position="199"/>
        <end position="236"/>
    </location>
</feature>
<reference evidence="2 3" key="1">
    <citation type="submission" date="2023-01" db="EMBL/GenBank/DDBJ databases">
        <authorList>
            <person name="Kreplak J."/>
        </authorList>
    </citation>
    <scope>NUCLEOTIDE SEQUENCE [LARGE SCALE GENOMIC DNA]</scope>
</reference>
<gene>
    <name evidence="2" type="ORF">VFH_VI114200</name>
</gene>
<dbReference type="Proteomes" id="UP001157006">
    <property type="component" value="Chromosome 6"/>
</dbReference>
<evidence type="ECO:0000313" key="2">
    <source>
        <dbReference type="EMBL" id="CAI8618245.1"/>
    </source>
</evidence>
<proteinExistence type="predicted"/>
<feature type="compositionally biased region" description="Acidic residues" evidence="1">
    <location>
        <begin position="16"/>
        <end position="27"/>
    </location>
</feature>